<dbReference type="RefSeq" id="WP_073455357.1">
    <property type="nucleotide sequence ID" value="NZ_CALGVN010000018.1"/>
</dbReference>
<feature type="binding site" evidence="14">
    <location>
        <position position="187"/>
    </location>
    <ligand>
        <name>Zn(2+)</name>
        <dbReference type="ChEBI" id="CHEBI:29105"/>
    </ligand>
</feature>
<keyword evidence="10 15" id="KW-0299">Galactose metabolism</keyword>
<dbReference type="OrthoDB" id="9769064at2"/>
<comment type="pathway">
    <text evidence="2 15">Carbohydrate metabolism; galactose metabolism.</text>
</comment>
<comment type="cofactor">
    <cofactor evidence="14">
        <name>Zn(2+)</name>
        <dbReference type="ChEBI" id="CHEBI:29105"/>
    </cofactor>
    <text evidence="14">Binds 1 zinc ion per subunit.</text>
</comment>
<dbReference type="InterPro" id="IPR005849">
    <property type="entry name" value="GalP_Utransf_N"/>
</dbReference>
<dbReference type="GO" id="GO:0008270">
    <property type="term" value="F:zinc ion binding"/>
    <property type="evidence" value="ECO:0007669"/>
    <property type="project" value="InterPro"/>
</dbReference>
<feature type="domain" description="Galactose-1-phosphate uridyl transferase C-terminal" evidence="17">
    <location>
        <begin position="214"/>
        <end position="312"/>
    </location>
</feature>
<sequence>MNRTVTSLADGRELIYFDDVTAERQPVKDSRDLPHVEHASTARFDVLTGEWVTLAAHRMNRTFLPPADHCPLCPTRPGHEPTEIPDPAYDVVVFENRFPSLARSVPGTEPYVDHNPLWRQRPADGRCEVVCFTSDHDSSFPELPLSRVRTVIDVWADRTAELSALPGIAEVFPFENRGVEIGVTLEHPHGQIYAYPFLSPRTTQLITQARVHRERTGRELLADVLAAEQSAGTRVLRRGEHWTMFVPAAARWPIEAHLVPHRQAPDFAALDEAERDELAVFYLDLLQRFTAFFGEEPPYIAAWHQAPVGDGRELTRMYLQLFSLRRAPDKLKYLAGSESGAGAWISDTTPETIAARLREVGPA</sequence>
<dbReference type="GO" id="GO:0005737">
    <property type="term" value="C:cytoplasm"/>
    <property type="evidence" value="ECO:0007669"/>
    <property type="project" value="TreeGrafter"/>
</dbReference>
<evidence type="ECO:0000259" key="16">
    <source>
        <dbReference type="Pfam" id="PF01087"/>
    </source>
</evidence>
<evidence type="ECO:0000256" key="9">
    <source>
        <dbReference type="ARBA" id="ARBA00022833"/>
    </source>
</evidence>
<evidence type="ECO:0000256" key="15">
    <source>
        <dbReference type="RuleBase" id="RU000506"/>
    </source>
</evidence>
<evidence type="ECO:0000256" key="4">
    <source>
        <dbReference type="ARBA" id="ARBA00012384"/>
    </source>
</evidence>
<dbReference type="SUPFAM" id="SSF54197">
    <property type="entry name" value="HIT-like"/>
    <property type="match status" value="2"/>
</dbReference>
<dbReference type="InterPro" id="IPR036265">
    <property type="entry name" value="HIT-like_sf"/>
</dbReference>
<dbReference type="PROSITE" id="PS00117">
    <property type="entry name" value="GAL_P_UDP_TRANSF_I"/>
    <property type="match status" value="1"/>
</dbReference>
<organism evidence="18 19">
    <name type="scientific">Pseudonocardia thermophila</name>
    <dbReference type="NCBI Taxonomy" id="1848"/>
    <lineage>
        <taxon>Bacteria</taxon>
        <taxon>Bacillati</taxon>
        <taxon>Actinomycetota</taxon>
        <taxon>Actinomycetes</taxon>
        <taxon>Pseudonocardiales</taxon>
        <taxon>Pseudonocardiaceae</taxon>
        <taxon>Pseudonocardia</taxon>
    </lineage>
</organism>
<dbReference type="STRING" id="1848.SAMN05443637_102227"/>
<accession>A0A1M6PEW6</accession>
<dbReference type="EC" id="2.7.7.12" evidence="4 12"/>
<proteinExistence type="inferred from homology"/>
<keyword evidence="6 15" id="KW-0808">Transferase</keyword>
<protein>
    <recommendedName>
        <fullName evidence="5 12">Galactose-1-phosphate uridylyltransferase</fullName>
        <ecNumber evidence="4 12">2.7.7.12</ecNumber>
    </recommendedName>
</protein>
<evidence type="ECO:0000256" key="5">
    <source>
        <dbReference type="ARBA" id="ARBA00016340"/>
    </source>
</evidence>
<evidence type="ECO:0000256" key="14">
    <source>
        <dbReference type="PIRSR" id="PIRSR000808-3"/>
    </source>
</evidence>
<evidence type="ECO:0000256" key="1">
    <source>
        <dbReference type="ARBA" id="ARBA00001107"/>
    </source>
</evidence>
<feature type="binding site" evidence="14">
    <location>
        <position position="70"/>
    </location>
    <ligand>
        <name>Zn(2+)</name>
        <dbReference type="ChEBI" id="CHEBI:29105"/>
    </ligand>
</feature>
<feature type="domain" description="Galactose-1-phosphate uridyl transferase N-terminal" evidence="16">
    <location>
        <begin position="39"/>
        <end position="198"/>
    </location>
</feature>
<feature type="binding site" evidence="14">
    <location>
        <position position="136"/>
    </location>
    <ligand>
        <name>Zn(2+)</name>
        <dbReference type="ChEBI" id="CHEBI:29105"/>
    </ligand>
</feature>
<evidence type="ECO:0000313" key="18">
    <source>
        <dbReference type="EMBL" id="SHK06457.1"/>
    </source>
</evidence>
<keyword evidence="11 15" id="KW-0119">Carbohydrate metabolism</keyword>
<dbReference type="AlphaFoldDB" id="A0A1M6PEW6"/>
<evidence type="ECO:0000256" key="8">
    <source>
        <dbReference type="ARBA" id="ARBA00022723"/>
    </source>
</evidence>
<evidence type="ECO:0000256" key="2">
    <source>
        <dbReference type="ARBA" id="ARBA00004947"/>
    </source>
</evidence>
<evidence type="ECO:0000256" key="12">
    <source>
        <dbReference type="NCBIfam" id="TIGR00209"/>
    </source>
</evidence>
<evidence type="ECO:0000256" key="6">
    <source>
        <dbReference type="ARBA" id="ARBA00022679"/>
    </source>
</evidence>
<dbReference type="InterPro" id="IPR005850">
    <property type="entry name" value="GalP_Utransf_C"/>
</dbReference>
<dbReference type="UniPathway" id="UPA00214"/>
<dbReference type="GO" id="GO:0008108">
    <property type="term" value="F:UDP-glucose:hexose-1-phosphate uridylyltransferase activity"/>
    <property type="evidence" value="ECO:0007669"/>
    <property type="project" value="UniProtKB-UniRule"/>
</dbReference>
<evidence type="ECO:0000256" key="3">
    <source>
        <dbReference type="ARBA" id="ARBA00010951"/>
    </source>
</evidence>
<comment type="catalytic activity">
    <reaction evidence="1 15">
        <text>alpha-D-galactose 1-phosphate + UDP-alpha-D-glucose = alpha-D-glucose 1-phosphate + UDP-alpha-D-galactose</text>
        <dbReference type="Rhea" id="RHEA:13989"/>
        <dbReference type="ChEBI" id="CHEBI:58336"/>
        <dbReference type="ChEBI" id="CHEBI:58601"/>
        <dbReference type="ChEBI" id="CHEBI:58885"/>
        <dbReference type="ChEBI" id="CHEBI:66914"/>
        <dbReference type="EC" id="2.7.7.12"/>
    </reaction>
</comment>
<feature type="active site" description="Tele-UMP-histidine intermediate" evidence="13">
    <location>
        <position position="189"/>
    </location>
</feature>
<feature type="binding site" evidence="14">
    <location>
        <position position="73"/>
    </location>
    <ligand>
        <name>Zn(2+)</name>
        <dbReference type="ChEBI" id="CHEBI:29105"/>
    </ligand>
</feature>
<keyword evidence="8 14" id="KW-0479">Metal-binding</keyword>
<dbReference type="PIRSF" id="PIRSF000808">
    <property type="entry name" value="GalT"/>
    <property type="match status" value="1"/>
</dbReference>
<gene>
    <name evidence="18" type="ORF">SAMN05443637_102227</name>
</gene>
<dbReference type="InterPro" id="IPR019779">
    <property type="entry name" value="GalP_UDPtransf1_His-AS"/>
</dbReference>
<dbReference type="Gene3D" id="3.30.428.10">
    <property type="entry name" value="HIT-like"/>
    <property type="match status" value="2"/>
</dbReference>
<name>A0A1M6PEW6_PSETH</name>
<keyword evidence="7 15" id="KW-0548">Nucleotidyltransferase</keyword>
<evidence type="ECO:0000256" key="11">
    <source>
        <dbReference type="ARBA" id="ARBA00023277"/>
    </source>
</evidence>
<evidence type="ECO:0000313" key="19">
    <source>
        <dbReference type="Proteomes" id="UP000184363"/>
    </source>
</evidence>
<dbReference type="NCBIfam" id="TIGR00209">
    <property type="entry name" value="galT_1"/>
    <property type="match status" value="1"/>
</dbReference>
<evidence type="ECO:0000256" key="10">
    <source>
        <dbReference type="ARBA" id="ARBA00023144"/>
    </source>
</evidence>
<dbReference type="GO" id="GO:0033499">
    <property type="term" value="P:galactose catabolic process via UDP-galactose, Leloir pathway"/>
    <property type="evidence" value="ECO:0007669"/>
    <property type="project" value="TreeGrafter"/>
</dbReference>
<keyword evidence="9 14" id="KW-0862">Zinc</keyword>
<keyword evidence="19" id="KW-1185">Reference proteome</keyword>
<evidence type="ECO:0000256" key="7">
    <source>
        <dbReference type="ARBA" id="ARBA00022695"/>
    </source>
</evidence>
<dbReference type="PANTHER" id="PTHR11943:SF1">
    <property type="entry name" value="GALACTOSE-1-PHOSPHATE URIDYLYLTRANSFERASE"/>
    <property type="match status" value="1"/>
</dbReference>
<dbReference type="PANTHER" id="PTHR11943">
    <property type="entry name" value="GALACTOSE-1-PHOSPHATE URIDYLYLTRANSFERASE"/>
    <property type="match status" value="1"/>
</dbReference>
<dbReference type="Pfam" id="PF02744">
    <property type="entry name" value="GalP_UDP_tr_C"/>
    <property type="match status" value="1"/>
</dbReference>
<reference evidence="18 19" key="1">
    <citation type="submission" date="2016-11" db="EMBL/GenBank/DDBJ databases">
        <authorList>
            <person name="Jaros S."/>
            <person name="Januszkiewicz K."/>
            <person name="Wedrychowicz H."/>
        </authorList>
    </citation>
    <scope>NUCLEOTIDE SEQUENCE [LARGE SCALE GENOMIC DNA]</scope>
    <source>
        <strain evidence="18 19">DSM 43832</strain>
    </source>
</reference>
<dbReference type="EMBL" id="FRAP01000002">
    <property type="protein sequence ID" value="SHK06457.1"/>
    <property type="molecule type" value="Genomic_DNA"/>
</dbReference>
<dbReference type="Proteomes" id="UP000184363">
    <property type="component" value="Unassembled WGS sequence"/>
</dbReference>
<comment type="similarity">
    <text evidence="3 15">Belongs to the galactose-1-phosphate uridylyltransferase type 1 family.</text>
</comment>
<dbReference type="InterPro" id="IPR001937">
    <property type="entry name" value="GalP_UDPtransf1"/>
</dbReference>
<evidence type="ECO:0000256" key="13">
    <source>
        <dbReference type="PIRSR" id="PIRSR000808-1"/>
    </source>
</evidence>
<evidence type="ECO:0000259" key="17">
    <source>
        <dbReference type="Pfam" id="PF02744"/>
    </source>
</evidence>
<dbReference type="Pfam" id="PF01087">
    <property type="entry name" value="GalP_UDP_transf"/>
    <property type="match status" value="1"/>
</dbReference>